<dbReference type="SMART" id="SM00279">
    <property type="entry name" value="HhH2"/>
    <property type="match status" value="1"/>
</dbReference>
<dbReference type="PROSITE" id="PS00447">
    <property type="entry name" value="DNA_POLYMERASE_A"/>
    <property type="match status" value="1"/>
</dbReference>
<dbReference type="FunFam" id="1.20.1060.10:FF:000001">
    <property type="entry name" value="DNA polymerase I"/>
    <property type="match status" value="1"/>
</dbReference>
<dbReference type="RefSeq" id="WP_154327560.1">
    <property type="nucleotide sequence ID" value="NZ_CP045696.1"/>
</dbReference>
<dbReference type="InterPro" id="IPR020046">
    <property type="entry name" value="5-3_exonucl_a-hlix_arch_N"/>
</dbReference>
<evidence type="ECO:0000256" key="6">
    <source>
        <dbReference type="ARBA" id="ARBA00022705"/>
    </source>
</evidence>
<dbReference type="SMART" id="SM00482">
    <property type="entry name" value="POLAc"/>
    <property type="match status" value="1"/>
</dbReference>
<dbReference type="SUPFAM" id="SSF47807">
    <property type="entry name" value="5' to 3' exonuclease, C-terminal subdomain"/>
    <property type="match status" value="1"/>
</dbReference>
<evidence type="ECO:0000259" key="14">
    <source>
        <dbReference type="SMART" id="SM00475"/>
    </source>
</evidence>
<evidence type="ECO:0000256" key="9">
    <source>
        <dbReference type="ARBA" id="ARBA00023125"/>
    </source>
</evidence>
<evidence type="ECO:0000256" key="4">
    <source>
        <dbReference type="ARBA" id="ARBA00022679"/>
    </source>
</evidence>
<dbReference type="InterPro" id="IPR008918">
    <property type="entry name" value="HhH2"/>
</dbReference>
<dbReference type="Pfam" id="PF00476">
    <property type="entry name" value="DNA_pol_A"/>
    <property type="match status" value="1"/>
</dbReference>
<evidence type="ECO:0000256" key="2">
    <source>
        <dbReference type="ARBA" id="ARBA00012417"/>
    </source>
</evidence>
<evidence type="ECO:0000313" key="17">
    <source>
        <dbReference type="Proteomes" id="UP000483362"/>
    </source>
</evidence>
<dbReference type="SUPFAM" id="SSF53098">
    <property type="entry name" value="Ribonuclease H-like"/>
    <property type="match status" value="1"/>
</dbReference>
<dbReference type="InterPro" id="IPR002298">
    <property type="entry name" value="DNA_polymerase_A"/>
</dbReference>
<dbReference type="GO" id="GO:0006302">
    <property type="term" value="P:double-strand break repair"/>
    <property type="evidence" value="ECO:0007669"/>
    <property type="project" value="TreeGrafter"/>
</dbReference>
<dbReference type="GO" id="GO:0003887">
    <property type="term" value="F:DNA-directed DNA polymerase activity"/>
    <property type="evidence" value="ECO:0007669"/>
    <property type="project" value="UniProtKB-UniRule"/>
</dbReference>
<evidence type="ECO:0000256" key="3">
    <source>
        <dbReference type="ARBA" id="ARBA00020311"/>
    </source>
</evidence>
<dbReference type="PANTHER" id="PTHR10133">
    <property type="entry name" value="DNA POLYMERASE I"/>
    <property type="match status" value="1"/>
</dbReference>
<keyword evidence="17" id="KW-1185">Reference proteome</keyword>
<dbReference type="GO" id="GO:0003677">
    <property type="term" value="F:DNA binding"/>
    <property type="evidence" value="ECO:0007669"/>
    <property type="project" value="UniProtKB-UniRule"/>
</dbReference>
<sequence>MEQKRLFLLDAYALIFRAYYALLRNPRFTSTGINTSAIFGFVNTLQELLKHQSPSHIAVCFDPGGKTFRHEAYAQYKANRSATPEGILVAVPYIKEILKAYNIKVLQVDGYEADDVIGSMTKLAYAHGFDTYMVTGDKDLGQLVNDRTRIFHPGKNEVLGVKEIDELYGLQSPVQVIDLLGLMGDTADNIPGCPGVGPKTAEKLIQQYGSIENLLEHTGELKGSLKKKIEDNREQIVFSKFLATIKTDVPLDWDEEALRRVPVDYVALRKVFAELEFKTLTTRIIDHGEANAGLDGVPLPAAPAGSQPSLFGSEAPAPVEATPAATIKSHEHDYRLIADLDEARAYVAGLMQGQGDIGLHIVAQGQEAMRAHILGFALCGERYHAAYLPLDDFGWMIDVVRPLLAGSRRLVSNDVKRDMVMLHAHGVAWSAPYYDTGVAHYLLQPERNHDTASIAATLVGYAAMSPDDYLGPKGRGQKQLSQLKPEKLSQVACELADLCLWLPPVLDRQLDHEGMTHLLTDIEQPLVEVLASMEMTGARVDVKALADYSVKLTAQVERLEQECYDLAGEHFNTASPSQVGVILFDKLHLDDKAKKTKSGQYSTTEEILVRLRDRHPLVSKILELRGIRKLLSTYVNALPELINPRTGRIHTTYNQTVTATGRLSSTNPNLQNIPVRTDEGKEIRKAFIPSDGNVFFSADYSQIELRLVADFSHDATMLDAFKHGQDIHAITASKIYHEPLESVTPEQRRKAKTANFGILYGISAFGLAQRLDIPRSEAKELIDGYYATFPQVRAYIDRTVAQAKEKGYVTTLYGRRRMLPDINSRNAVVRQFSERNAVNAPIQGTAADVIKIAMVAIYRRFKLEGLKSKMILQVHDELNFDVVPGELETVQRIVVDEMENAYHGDVRLTASHGVAGNWLDAH</sequence>
<dbReference type="InterPro" id="IPR043502">
    <property type="entry name" value="DNA/RNA_pol_sf"/>
</dbReference>
<evidence type="ECO:0000259" key="15">
    <source>
        <dbReference type="SMART" id="SM00482"/>
    </source>
</evidence>
<keyword evidence="13" id="KW-0269">Exonuclease</keyword>
<keyword evidence="13" id="KW-0378">Hydrolase</keyword>
<dbReference type="InterPro" id="IPR036397">
    <property type="entry name" value="RNaseH_sf"/>
</dbReference>
<dbReference type="InterPro" id="IPR002421">
    <property type="entry name" value="5-3_exonuclease"/>
</dbReference>
<evidence type="ECO:0000256" key="12">
    <source>
        <dbReference type="NCBIfam" id="TIGR00593"/>
    </source>
</evidence>
<dbReference type="CDD" id="cd09859">
    <property type="entry name" value="PIN_53EXO"/>
    <property type="match status" value="1"/>
</dbReference>
<dbReference type="Proteomes" id="UP000483362">
    <property type="component" value="Unassembled WGS sequence"/>
</dbReference>
<dbReference type="CDD" id="cd09898">
    <property type="entry name" value="H3TH_53EXO"/>
    <property type="match status" value="1"/>
</dbReference>
<dbReference type="FunFam" id="1.10.150.20:FF:000003">
    <property type="entry name" value="DNA polymerase I"/>
    <property type="match status" value="1"/>
</dbReference>
<gene>
    <name evidence="13 16" type="primary">polA</name>
    <name evidence="16" type="ORF">FYJ29_04570</name>
</gene>
<dbReference type="PANTHER" id="PTHR10133:SF27">
    <property type="entry name" value="DNA POLYMERASE NU"/>
    <property type="match status" value="1"/>
</dbReference>
<dbReference type="Gene3D" id="1.10.150.20">
    <property type="entry name" value="5' to 3' exonuclease, C-terminal subdomain"/>
    <property type="match status" value="2"/>
</dbReference>
<dbReference type="FunFam" id="1.10.150.20:FF:000002">
    <property type="entry name" value="DNA polymerase I"/>
    <property type="match status" value="1"/>
</dbReference>
<dbReference type="GO" id="GO:0008409">
    <property type="term" value="F:5'-3' exonuclease activity"/>
    <property type="evidence" value="ECO:0007669"/>
    <property type="project" value="UniProtKB-UniRule"/>
</dbReference>
<dbReference type="NCBIfam" id="NF004397">
    <property type="entry name" value="PRK05755.1"/>
    <property type="match status" value="1"/>
</dbReference>
<dbReference type="InterPro" id="IPR012337">
    <property type="entry name" value="RNaseH-like_sf"/>
</dbReference>
<comment type="catalytic activity">
    <reaction evidence="11 13">
        <text>DNA(n) + a 2'-deoxyribonucleoside 5'-triphosphate = DNA(n+1) + diphosphate</text>
        <dbReference type="Rhea" id="RHEA:22508"/>
        <dbReference type="Rhea" id="RHEA-COMP:17339"/>
        <dbReference type="Rhea" id="RHEA-COMP:17340"/>
        <dbReference type="ChEBI" id="CHEBI:33019"/>
        <dbReference type="ChEBI" id="CHEBI:61560"/>
        <dbReference type="ChEBI" id="CHEBI:173112"/>
        <dbReference type="EC" id="2.7.7.7"/>
    </reaction>
</comment>
<evidence type="ECO:0000256" key="10">
    <source>
        <dbReference type="ARBA" id="ARBA00023204"/>
    </source>
</evidence>
<evidence type="ECO:0000256" key="8">
    <source>
        <dbReference type="ARBA" id="ARBA00022932"/>
    </source>
</evidence>
<dbReference type="CDD" id="cd08637">
    <property type="entry name" value="DNA_pol_A_pol_I_C"/>
    <property type="match status" value="1"/>
</dbReference>
<evidence type="ECO:0000256" key="13">
    <source>
        <dbReference type="RuleBase" id="RU004460"/>
    </source>
</evidence>
<organism evidence="16 17">
    <name type="scientific">Sodaliphilus pleomorphus</name>
    <dbReference type="NCBI Taxonomy" id="2606626"/>
    <lineage>
        <taxon>Bacteria</taxon>
        <taxon>Pseudomonadati</taxon>
        <taxon>Bacteroidota</taxon>
        <taxon>Bacteroidia</taxon>
        <taxon>Bacteroidales</taxon>
        <taxon>Muribaculaceae</taxon>
        <taxon>Sodaliphilus</taxon>
    </lineage>
</organism>
<evidence type="ECO:0000256" key="11">
    <source>
        <dbReference type="ARBA" id="ARBA00049244"/>
    </source>
</evidence>
<dbReference type="InterPro" id="IPR036279">
    <property type="entry name" value="5-3_exonuclease_C_sf"/>
</dbReference>
<dbReference type="Gene3D" id="3.30.70.370">
    <property type="match status" value="1"/>
</dbReference>
<keyword evidence="9 13" id="KW-0238">DNA-binding</keyword>
<name>A0A6L5X9G6_9BACT</name>
<dbReference type="InterPro" id="IPR020045">
    <property type="entry name" value="DNA_polI_H3TH"/>
</dbReference>
<comment type="similarity">
    <text evidence="1 13">Belongs to the DNA polymerase type-A family.</text>
</comment>
<dbReference type="Pfam" id="PF01367">
    <property type="entry name" value="5_3_exonuc"/>
    <property type="match status" value="1"/>
</dbReference>
<dbReference type="EMBL" id="VULT01000005">
    <property type="protein sequence ID" value="MSS17039.1"/>
    <property type="molecule type" value="Genomic_DNA"/>
</dbReference>
<dbReference type="Pfam" id="PF02739">
    <property type="entry name" value="5_3_exonuc_N"/>
    <property type="match status" value="1"/>
</dbReference>
<protein>
    <recommendedName>
        <fullName evidence="3 12">DNA polymerase I</fullName>
        <ecNumber evidence="2 12">2.7.7.7</ecNumber>
    </recommendedName>
</protein>
<dbReference type="SUPFAM" id="SSF88723">
    <property type="entry name" value="PIN domain-like"/>
    <property type="match status" value="1"/>
</dbReference>
<dbReference type="PRINTS" id="PR00868">
    <property type="entry name" value="DNAPOLI"/>
</dbReference>
<dbReference type="GO" id="GO:0006261">
    <property type="term" value="P:DNA-templated DNA replication"/>
    <property type="evidence" value="ECO:0007669"/>
    <property type="project" value="UniProtKB-UniRule"/>
</dbReference>
<proteinExistence type="inferred from homology"/>
<evidence type="ECO:0000256" key="5">
    <source>
        <dbReference type="ARBA" id="ARBA00022695"/>
    </source>
</evidence>
<keyword evidence="4 13" id="KW-0808">Transferase</keyword>
<comment type="function">
    <text evidence="13">In addition to polymerase activity, this DNA polymerase exhibits 5'-3' exonuclease activity.</text>
</comment>
<evidence type="ECO:0000256" key="1">
    <source>
        <dbReference type="ARBA" id="ARBA00007705"/>
    </source>
</evidence>
<feature type="domain" description="5'-3' exonuclease" evidence="14">
    <location>
        <begin position="4"/>
        <end position="261"/>
    </location>
</feature>
<keyword evidence="10 13" id="KW-0234">DNA repair</keyword>
<dbReference type="AlphaFoldDB" id="A0A6L5X9G6"/>
<dbReference type="InterPro" id="IPR019760">
    <property type="entry name" value="DNA-dir_DNA_pol_A_CS"/>
</dbReference>
<dbReference type="Gene3D" id="1.20.1060.10">
    <property type="entry name" value="Taq DNA Polymerase, Chain T, domain 4"/>
    <property type="match status" value="1"/>
</dbReference>
<dbReference type="InterPro" id="IPR018320">
    <property type="entry name" value="DNA_polymerase_1"/>
</dbReference>
<keyword evidence="6 13" id="KW-0235">DNA replication</keyword>
<keyword evidence="13" id="KW-0540">Nuclease</keyword>
<keyword evidence="5 13" id="KW-0548">Nucleotidyltransferase</keyword>
<feature type="domain" description="DNA-directed DNA polymerase family A palm" evidence="15">
    <location>
        <begin position="680"/>
        <end position="886"/>
    </location>
</feature>
<dbReference type="SMART" id="SM00475">
    <property type="entry name" value="53EXOc"/>
    <property type="match status" value="1"/>
</dbReference>
<accession>A0A6L5X9G6</accession>
<evidence type="ECO:0000256" key="7">
    <source>
        <dbReference type="ARBA" id="ARBA00022763"/>
    </source>
</evidence>
<dbReference type="SUPFAM" id="SSF56672">
    <property type="entry name" value="DNA/RNA polymerases"/>
    <property type="match status" value="1"/>
</dbReference>
<reference evidence="16 17" key="1">
    <citation type="submission" date="2019-08" db="EMBL/GenBank/DDBJ databases">
        <title>In-depth cultivation of the pig gut microbiome towards novel bacterial diversity and tailored functional studies.</title>
        <authorList>
            <person name="Wylensek D."/>
            <person name="Hitch T.C.A."/>
            <person name="Clavel T."/>
        </authorList>
    </citation>
    <scope>NUCLEOTIDE SEQUENCE [LARGE SCALE GENOMIC DNA]</scope>
    <source>
        <strain evidence="16 17">Oil-RF-744-WCA-WT-10</strain>
    </source>
</reference>
<keyword evidence="8 13" id="KW-0239">DNA-directed DNA polymerase</keyword>
<dbReference type="InterPro" id="IPR029060">
    <property type="entry name" value="PIN-like_dom_sf"/>
</dbReference>
<dbReference type="Gene3D" id="3.40.50.1010">
    <property type="entry name" value="5'-nuclease"/>
    <property type="match status" value="1"/>
</dbReference>
<dbReference type="EC" id="2.7.7.7" evidence="2 12"/>
<evidence type="ECO:0000313" key="16">
    <source>
        <dbReference type="EMBL" id="MSS17039.1"/>
    </source>
</evidence>
<comment type="caution">
    <text evidence="16">The sequence shown here is derived from an EMBL/GenBank/DDBJ whole genome shotgun (WGS) entry which is preliminary data.</text>
</comment>
<keyword evidence="7 13" id="KW-0227">DNA damage</keyword>
<dbReference type="Gene3D" id="3.30.420.10">
    <property type="entry name" value="Ribonuclease H-like superfamily/Ribonuclease H"/>
    <property type="match status" value="1"/>
</dbReference>
<dbReference type="CDD" id="cd06140">
    <property type="entry name" value="DNA_polA_I_Bacillus_like_exo"/>
    <property type="match status" value="1"/>
</dbReference>
<dbReference type="NCBIfam" id="TIGR00593">
    <property type="entry name" value="pola"/>
    <property type="match status" value="1"/>
</dbReference>
<dbReference type="InterPro" id="IPR001098">
    <property type="entry name" value="DNA-dir_DNA_pol_A_palm_dom"/>
</dbReference>